<gene>
    <name evidence="1" type="ORF">SG34_031740</name>
</gene>
<name>A0AAE9Z930_9GAMM</name>
<dbReference type="AlphaFoldDB" id="A0AAE9Z930"/>
<dbReference type="RefSeq" id="WP_044839090.1">
    <property type="nucleotide sequence ID" value="NZ_CP059734.1"/>
</dbReference>
<evidence type="ECO:0000313" key="1">
    <source>
        <dbReference type="EMBL" id="WDE08497.1"/>
    </source>
</evidence>
<accession>A0AAE9Z930</accession>
<dbReference type="Gene3D" id="3.30.160.100">
    <property type="entry name" value="Ribosome hibernation promotion factor-like"/>
    <property type="match status" value="1"/>
</dbReference>
<dbReference type="SUPFAM" id="SSF69754">
    <property type="entry name" value="Ribosome binding protein Y (YfiA homologue)"/>
    <property type="match status" value="1"/>
</dbReference>
<protein>
    <recommendedName>
        <fullName evidence="3">30S ribosomal protein S30</fullName>
    </recommendedName>
</protein>
<reference evidence="1 2" key="1">
    <citation type="journal article" date="2015" name="Genome Announc.">
        <title>Draft Genome Sequences of Marine Isolates of Thalassomonas viridans and Thalassomonas actiniarum.</title>
        <authorList>
            <person name="Olonade I."/>
            <person name="van Zyl L.J."/>
            <person name="Trindade M."/>
        </authorList>
    </citation>
    <scope>NUCLEOTIDE SEQUENCE [LARGE SCALE GENOMIC DNA]</scope>
    <source>
        <strain evidence="1 2">XOM25</strain>
    </source>
</reference>
<organism evidence="1 2">
    <name type="scientific">Thalassomonas viridans</name>
    <dbReference type="NCBI Taxonomy" id="137584"/>
    <lineage>
        <taxon>Bacteria</taxon>
        <taxon>Pseudomonadati</taxon>
        <taxon>Pseudomonadota</taxon>
        <taxon>Gammaproteobacteria</taxon>
        <taxon>Alteromonadales</taxon>
        <taxon>Colwelliaceae</taxon>
        <taxon>Thalassomonas</taxon>
    </lineage>
</organism>
<reference evidence="1 2" key="2">
    <citation type="journal article" date="2022" name="Mar. Drugs">
        <title>Bioassay-Guided Fractionation Leads to the Detection of Cholic Acid Generated by the Rare Thalassomonas sp.</title>
        <authorList>
            <person name="Pheiffer F."/>
            <person name="Schneider Y.K."/>
            <person name="Hansen E.H."/>
            <person name="Andersen J.H."/>
            <person name="Isaksson J."/>
            <person name="Busche T."/>
            <person name="R C."/>
            <person name="Kalinowski J."/>
            <person name="Zyl L.V."/>
            <person name="Trindade M."/>
        </authorList>
    </citation>
    <scope>NUCLEOTIDE SEQUENCE [LARGE SCALE GENOMIC DNA]</scope>
    <source>
        <strain evidence="1 2">XOM25</strain>
    </source>
</reference>
<proteinExistence type="predicted"/>
<dbReference type="KEGG" id="tvd:SG34_031740"/>
<dbReference type="InterPro" id="IPR036567">
    <property type="entry name" value="RHF-like"/>
</dbReference>
<sequence>MELAVNTLNVEMTSEAISQIKQKARKVFSRVSDNIMAVKLTLDDVNGPKGGRDKKCMVIVHCHGMPSVVASNNEQSIIGAVNLALTKAHTALVKKIKRSQTNRPQFKKAEEDETIAQIREEYINKKLG</sequence>
<evidence type="ECO:0008006" key="3">
    <source>
        <dbReference type="Google" id="ProtNLM"/>
    </source>
</evidence>
<dbReference type="EMBL" id="CP059734">
    <property type="protein sequence ID" value="WDE08497.1"/>
    <property type="molecule type" value="Genomic_DNA"/>
</dbReference>
<evidence type="ECO:0000313" key="2">
    <source>
        <dbReference type="Proteomes" id="UP000032352"/>
    </source>
</evidence>
<dbReference type="Proteomes" id="UP000032352">
    <property type="component" value="Chromosome pTvir"/>
</dbReference>
<keyword evidence="2" id="KW-1185">Reference proteome</keyword>